<feature type="region of interest" description="Disordered" evidence="1">
    <location>
        <begin position="288"/>
        <end position="317"/>
    </location>
</feature>
<name>A0AAD7NFH3_9AGAR</name>
<dbReference type="AlphaFoldDB" id="A0AAD7NFH3"/>
<comment type="caution">
    <text evidence="2">The sequence shown here is derived from an EMBL/GenBank/DDBJ whole genome shotgun (WGS) entry which is preliminary data.</text>
</comment>
<evidence type="ECO:0000256" key="1">
    <source>
        <dbReference type="SAM" id="MobiDB-lite"/>
    </source>
</evidence>
<keyword evidence="3" id="KW-1185">Reference proteome</keyword>
<feature type="region of interest" description="Disordered" evidence="1">
    <location>
        <begin position="162"/>
        <end position="184"/>
    </location>
</feature>
<proteinExistence type="predicted"/>
<dbReference type="EMBL" id="JARKIB010000044">
    <property type="protein sequence ID" value="KAJ7757648.1"/>
    <property type="molecule type" value="Genomic_DNA"/>
</dbReference>
<evidence type="ECO:0000313" key="2">
    <source>
        <dbReference type="EMBL" id="KAJ7757648.1"/>
    </source>
</evidence>
<gene>
    <name evidence="2" type="ORF">B0H16DRAFT_1824079</name>
</gene>
<feature type="compositionally biased region" description="Basic and acidic residues" evidence="1">
    <location>
        <begin position="174"/>
        <end position="184"/>
    </location>
</feature>
<dbReference type="Proteomes" id="UP001215598">
    <property type="component" value="Unassembled WGS sequence"/>
</dbReference>
<protein>
    <submittedName>
        <fullName evidence="2">Uncharacterized protein</fullName>
    </submittedName>
</protein>
<accession>A0AAD7NFH3</accession>
<organism evidence="2 3">
    <name type="scientific">Mycena metata</name>
    <dbReference type="NCBI Taxonomy" id="1033252"/>
    <lineage>
        <taxon>Eukaryota</taxon>
        <taxon>Fungi</taxon>
        <taxon>Dikarya</taxon>
        <taxon>Basidiomycota</taxon>
        <taxon>Agaricomycotina</taxon>
        <taxon>Agaricomycetes</taxon>
        <taxon>Agaricomycetidae</taxon>
        <taxon>Agaricales</taxon>
        <taxon>Marasmiineae</taxon>
        <taxon>Mycenaceae</taxon>
        <taxon>Mycena</taxon>
    </lineage>
</organism>
<reference evidence="2" key="1">
    <citation type="submission" date="2023-03" db="EMBL/GenBank/DDBJ databases">
        <title>Massive genome expansion in bonnet fungi (Mycena s.s.) driven by repeated elements and novel gene families across ecological guilds.</title>
        <authorList>
            <consortium name="Lawrence Berkeley National Laboratory"/>
            <person name="Harder C.B."/>
            <person name="Miyauchi S."/>
            <person name="Viragh M."/>
            <person name="Kuo A."/>
            <person name="Thoen E."/>
            <person name="Andreopoulos B."/>
            <person name="Lu D."/>
            <person name="Skrede I."/>
            <person name="Drula E."/>
            <person name="Henrissat B."/>
            <person name="Morin E."/>
            <person name="Kohler A."/>
            <person name="Barry K."/>
            <person name="LaButti K."/>
            <person name="Morin E."/>
            <person name="Salamov A."/>
            <person name="Lipzen A."/>
            <person name="Mereny Z."/>
            <person name="Hegedus B."/>
            <person name="Baldrian P."/>
            <person name="Stursova M."/>
            <person name="Weitz H."/>
            <person name="Taylor A."/>
            <person name="Grigoriev I.V."/>
            <person name="Nagy L.G."/>
            <person name="Martin F."/>
            <person name="Kauserud H."/>
        </authorList>
    </citation>
    <scope>NUCLEOTIDE SEQUENCE</scope>
    <source>
        <strain evidence="2">CBHHK182m</strain>
    </source>
</reference>
<evidence type="ECO:0000313" key="3">
    <source>
        <dbReference type="Proteomes" id="UP001215598"/>
    </source>
</evidence>
<sequence length="454" mass="49788">MNPNHNQTSSYYREHTRQQDGWTVLATPPANREDLPPPYTPAPAPVQVATASGNGEITLPFDIPINSNVIGATPVSRTKHYGRAVAFSIGYTEICHVMGLGATTAVLGYKWDNEKRNDPVHSLANAADWNNCLEKGIGMSKRARTRNVTCIIKNLSLPEETASGTKPIAGKKRKVDDTESSDNKKQFDFTTEWRTLKSHLGCATHKGQLCFVSPVDGHHHPVEPYEATLWAKEIAILFQCIGNASYTRPPANIVFQDFFLRKKRPRTTSTPAESSSTACAPTIHVTVNTGGGTSGSSSVAKSPPPRRPLGNITAATSSRDNSEKNIITIDDTPSSPFGSQAQIFDDSISDGIVYPPVTDILQLIDDSGKFVDDIPFPVVIFADDLVERHQISHVGHVPILNIDYYVNEVNMPLELAKVFVSESILALSRARKWEGARHLISELIEQRAVLYHIS</sequence>